<dbReference type="AlphaFoldDB" id="A0A2J5HKL6"/>
<dbReference type="OrthoDB" id="3508621at2759"/>
<reference evidence="2" key="1">
    <citation type="submission" date="2017-12" db="EMBL/GenBank/DDBJ databases">
        <authorList>
            <consortium name="DOE Joint Genome Institute"/>
            <person name="Mondo S.J."/>
            <person name="Kjaerbolling I."/>
            <person name="Vesth T.C."/>
            <person name="Frisvad J.C."/>
            <person name="Nybo J.L."/>
            <person name="Theobald S."/>
            <person name="Kuo A."/>
            <person name="Bowyer P."/>
            <person name="Matsuda Y."/>
            <person name="Lyhne E.K."/>
            <person name="Kogle M.E."/>
            <person name="Clum A."/>
            <person name="Lipzen A."/>
            <person name="Salamov A."/>
            <person name="Ngan C.Y."/>
            <person name="Daum C."/>
            <person name="Chiniquy J."/>
            <person name="Barry K."/>
            <person name="LaButti K."/>
            <person name="Haridas S."/>
            <person name="Simmons B.A."/>
            <person name="Magnuson J.K."/>
            <person name="Mortensen U.H."/>
            <person name="Larsen T.O."/>
            <person name="Grigoriev I.V."/>
            <person name="Baker S.E."/>
            <person name="Andersen M.R."/>
            <person name="Nordberg H.P."/>
            <person name="Cantor M.N."/>
            <person name="Hua S.X."/>
        </authorList>
    </citation>
    <scope>NUCLEOTIDE SEQUENCE [LARGE SCALE GENOMIC DNA]</scope>
    <source>
        <strain evidence="2">IBT 19404</strain>
    </source>
</reference>
<proteinExistence type="predicted"/>
<organism evidence="1 2">
    <name type="scientific">Aspergillus taichungensis</name>
    <dbReference type="NCBI Taxonomy" id="482145"/>
    <lineage>
        <taxon>Eukaryota</taxon>
        <taxon>Fungi</taxon>
        <taxon>Dikarya</taxon>
        <taxon>Ascomycota</taxon>
        <taxon>Pezizomycotina</taxon>
        <taxon>Eurotiomycetes</taxon>
        <taxon>Eurotiomycetidae</taxon>
        <taxon>Eurotiales</taxon>
        <taxon>Aspergillaceae</taxon>
        <taxon>Aspergillus</taxon>
        <taxon>Aspergillus subgen. Circumdati</taxon>
    </lineage>
</organism>
<protein>
    <submittedName>
        <fullName evidence="1">Uncharacterized protein</fullName>
    </submittedName>
</protein>
<dbReference type="Proteomes" id="UP000235023">
    <property type="component" value="Unassembled WGS sequence"/>
</dbReference>
<keyword evidence="2" id="KW-1185">Reference proteome</keyword>
<evidence type="ECO:0000313" key="2">
    <source>
        <dbReference type="Proteomes" id="UP000235023"/>
    </source>
</evidence>
<accession>A0A2J5HKL6</accession>
<name>A0A2J5HKL6_9EURO</name>
<evidence type="ECO:0000313" key="1">
    <source>
        <dbReference type="EMBL" id="PLN77649.1"/>
    </source>
</evidence>
<gene>
    <name evidence="1" type="ORF">BDW42DRAFT_202517</name>
</gene>
<sequence length="301" mass="33911">MASISLPETIPEWMQAAGRQRVRNQSLWQNVKLHSASQVTYKQYLLFRTIVPSIISPEDLNVQHFGIAPRIAQANQVLSDLAFVDYLTNVTDRDTQPYGLWGGNDRLFRIPAIQQQEVIQGEVVGGGSADQSEATVNTACISFLQAIADLIPQSTRQWTACRIKLEADFSTQRRERRFVAYTDGHLKDISNGQTLALIECKKSRREKHSPAVDMQEVAQMVALVKQHPLGPNRRVLVAQDGAELYVSVFEYDQGWLRYLNGGSGSIAHAGFAYMRRYGPWNIRRASDMEHFALIITALLHL</sequence>
<dbReference type="EMBL" id="KZ559591">
    <property type="protein sequence ID" value="PLN77649.1"/>
    <property type="molecule type" value="Genomic_DNA"/>
</dbReference>